<organism evidence="14 15">
    <name type="scientific">Parelaphostrongylus tenuis</name>
    <name type="common">Meningeal worm</name>
    <dbReference type="NCBI Taxonomy" id="148309"/>
    <lineage>
        <taxon>Eukaryota</taxon>
        <taxon>Metazoa</taxon>
        <taxon>Ecdysozoa</taxon>
        <taxon>Nematoda</taxon>
        <taxon>Chromadorea</taxon>
        <taxon>Rhabditida</taxon>
        <taxon>Rhabditina</taxon>
        <taxon>Rhabditomorpha</taxon>
        <taxon>Strongyloidea</taxon>
        <taxon>Metastrongylidae</taxon>
        <taxon>Parelaphostrongylus</taxon>
    </lineage>
</organism>
<evidence type="ECO:0000256" key="9">
    <source>
        <dbReference type="SAM" id="MobiDB-lite"/>
    </source>
</evidence>
<dbReference type="EMBL" id="JAHQIW010004869">
    <property type="protein sequence ID" value="KAJ1364071.1"/>
    <property type="molecule type" value="Genomic_DNA"/>
</dbReference>
<dbReference type="SUPFAM" id="SSF53335">
    <property type="entry name" value="S-adenosyl-L-methionine-dependent methyltransferases"/>
    <property type="match status" value="1"/>
</dbReference>
<evidence type="ECO:0000259" key="13">
    <source>
        <dbReference type="Pfam" id="PF11861"/>
    </source>
</evidence>
<dbReference type="HAMAP" id="MF_01547">
    <property type="entry name" value="RNA_methyltr_E"/>
    <property type="match status" value="1"/>
</dbReference>
<dbReference type="AlphaFoldDB" id="A0AAD5N766"/>
<dbReference type="InterPro" id="IPR050082">
    <property type="entry name" value="RNA_methyltr_RlmE"/>
</dbReference>
<keyword evidence="10" id="KW-0472">Membrane</keyword>
<keyword evidence="2 8" id="KW-0690">Ribosome biogenesis</keyword>
<comment type="subcellular location">
    <subcellularLocation>
        <location evidence="1 8">Nucleus</location>
        <location evidence="1 8">Nucleolus</location>
    </subcellularLocation>
</comment>
<dbReference type="PANTHER" id="PTHR10920">
    <property type="entry name" value="RIBOSOMAL RNA METHYLTRANSFERASE"/>
    <property type="match status" value="1"/>
</dbReference>
<evidence type="ECO:0000259" key="12">
    <source>
        <dbReference type="Pfam" id="PF07780"/>
    </source>
</evidence>
<evidence type="ECO:0000256" key="4">
    <source>
        <dbReference type="ARBA" id="ARBA00022603"/>
    </source>
</evidence>
<evidence type="ECO:0000259" key="11">
    <source>
        <dbReference type="Pfam" id="PF01728"/>
    </source>
</evidence>
<evidence type="ECO:0000256" key="10">
    <source>
        <dbReference type="SAM" id="Phobius"/>
    </source>
</evidence>
<keyword evidence="10" id="KW-1133">Transmembrane helix</keyword>
<dbReference type="GO" id="GO:0000463">
    <property type="term" value="P:maturation of LSU-rRNA from tricistronic rRNA transcript (SSU-rRNA, 5.8S rRNA, LSU-rRNA)"/>
    <property type="evidence" value="ECO:0007669"/>
    <property type="project" value="TreeGrafter"/>
</dbReference>
<keyword evidence="7 8" id="KW-0539">Nucleus</keyword>
<proteinExistence type="inferred from homology"/>
<dbReference type="Gene3D" id="3.40.50.150">
    <property type="entry name" value="Vaccinia Virus protein VP39"/>
    <property type="match status" value="1"/>
</dbReference>
<gene>
    <name evidence="14" type="ORF">KIN20_024073</name>
</gene>
<feature type="binding site" evidence="8">
    <location>
        <position position="56"/>
    </location>
    <ligand>
        <name>S-adenosyl-L-methionine</name>
        <dbReference type="ChEBI" id="CHEBI:59789"/>
    </ligand>
</feature>
<feature type="compositionally biased region" description="Basic and acidic residues" evidence="9">
    <location>
        <begin position="546"/>
        <end position="560"/>
    </location>
</feature>
<evidence type="ECO:0000256" key="8">
    <source>
        <dbReference type="HAMAP-Rule" id="MF_03163"/>
    </source>
</evidence>
<evidence type="ECO:0000256" key="6">
    <source>
        <dbReference type="ARBA" id="ARBA00022691"/>
    </source>
</evidence>
<dbReference type="InterPro" id="IPR024576">
    <property type="entry name" value="rRNA_MeTfrase_Spb1_DUF3381"/>
</dbReference>
<name>A0AAD5N766_PARTN</name>
<evidence type="ECO:0000256" key="5">
    <source>
        <dbReference type="ARBA" id="ARBA00022679"/>
    </source>
</evidence>
<dbReference type="HAMAP" id="MF_03163">
    <property type="entry name" value="RNA_methyltr_E_SPB1"/>
    <property type="match status" value="1"/>
</dbReference>
<feature type="transmembrane region" description="Helical" evidence="10">
    <location>
        <begin position="801"/>
        <end position="821"/>
    </location>
</feature>
<dbReference type="GO" id="GO:0008650">
    <property type="term" value="F:rRNA (uridine-2'-O-)-methyltransferase activity"/>
    <property type="evidence" value="ECO:0007669"/>
    <property type="project" value="TreeGrafter"/>
</dbReference>
<comment type="catalytic activity">
    <reaction evidence="8">
        <text>a ribonucleotide in rRNA + S-adenosyl-L-methionine = a 2'-O-methylribonucleotide in rRNA + S-adenosyl-L-homocysteine + H(+)</text>
        <dbReference type="Rhea" id="RHEA:48628"/>
        <dbReference type="Rhea" id="RHEA-COMP:12164"/>
        <dbReference type="Rhea" id="RHEA-COMP:12165"/>
        <dbReference type="ChEBI" id="CHEBI:15378"/>
        <dbReference type="ChEBI" id="CHEBI:57856"/>
        <dbReference type="ChEBI" id="CHEBI:59789"/>
        <dbReference type="ChEBI" id="CHEBI:90675"/>
        <dbReference type="ChEBI" id="CHEBI:90676"/>
    </reaction>
</comment>
<dbReference type="InterPro" id="IPR015507">
    <property type="entry name" value="rRNA-MeTfrase_E"/>
</dbReference>
<keyword evidence="3 8" id="KW-0698">rRNA processing</keyword>
<sequence>MGKKVKIGKQRRDKYYKLAKEAGFRSRAAFKLIQLNKRFEFLQNARATVDLCAAPGGWMQVAAQNMPVSSLIIGVDLVPIKPVANCISLQGDITTEKTTQAIKKELQRWEADCVLHDGAPNVGLNWIHDAFQQNCLVLSALRIATQILRRNGTFVTKVFRSSDYSSLITAFEKLFKRVHVWKPAASRLESAEIFVVCEKYLKPPKVPPELLDHKKVFAVQDDSRAQKQNPQTLLLGKKEKKTKAEGYEEESLSMYRKVDATTFIQSHDYLELLERCSEIVLDQEKWRQAPETTEEVREYLRDLKVCGPRELRKLLKWRKAMRGILEEELKAVEEEPRDENVTETEMNEEEIEDNEMAEIDKMIAQASEDERLALKKRKKKLLKTKAKILKRRQLKMIIEGDVADQVEDIELFSLKKVRRAREINKLVSDSVEMPNEHSEDDDEDVLDEGEWETRDGTNTEEESGCNTGTADEESGVAQGDDSPKPRETVISKVPKETQKEAQARKWFEKEEIAGLLSDEDDDNEVDVVEKYLKRKTKNIHDNTVSFEHEGKNDRDDKEEGQSSSKFTAEMAWDDQEIEDGDKRVAKREAGKTVIGEDLQPKAKKRRLTPEQLALGELLIYSSKSAREVEEWGWNRYSNNDEGLPDWFVEDEKKHYRKQLPVTKEQVEEYRKRLRELNARPCKKVAEAKERKRRKLLRRMQTARKKAEGIVENENLEPLEKVREMKKIYAAANRKDKKKTELVVMTKGRKGKIPRPNGRYKLVDSRMKKDLRAMKKKEKNKRSWEEITSEWPKELVCMFSEFLSFVLFPFSLLMLSNCCFFLRKHQF</sequence>
<feature type="domain" description="Ribosomal RNA methyltransferase FtsJ" evidence="11">
    <location>
        <begin position="24"/>
        <end position="200"/>
    </location>
</feature>
<keyword evidence="15" id="KW-1185">Reference proteome</keyword>
<keyword evidence="4 8" id="KW-0489">Methyltransferase</keyword>
<dbReference type="GO" id="GO:0005730">
    <property type="term" value="C:nucleolus"/>
    <property type="evidence" value="ECO:0007669"/>
    <property type="project" value="UniProtKB-SubCell"/>
</dbReference>
<dbReference type="InterPro" id="IPR012920">
    <property type="entry name" value="rRNA_MeTfrase_SPB1-like_C"/>
</dbReference>
<dbReference type="GO" id="GO:0030687">
    <property type="term" value="C:preribosome, large subunit precursor"/>
    <property type="evidence" value="ECO:0007669"/>
    <property type="project" value="TreeGrafter"/>
</dbReference>
<feature type="binding site" evidence="8">
    <location>
        <position position="92"/>
    </location>
    <ligand>
        <name>S-adenosyl-L-methionine</name>
        <dbReference type="ChEBI" id="CHEBI:59789"/>
    </ligand>
</feature>
<evidence type="ECO:0000256" key="1">
    <source>
        <dbReference type="ARBA" id="ARBA00004604"/>
    </source>
</evidence>
<dbReference type="Pfam" id="PF01728">
    <property type="entry name" value="FtsJ"/>
    <property type="match status" value="1"/>
</dbReference>
<evidence type="ECO:0000313" key="15">
    <source>
        <dbReference type="Proteomes" id="UP001196413"/>
    </source>
</evidence>
<reference evidence="14" key="1">
    <citation type="submission" date="2021-06" db="EMBL/GenBank/DDBJ databases">
        <title>Parelaphostrongylus tenuis whole genome reference sequence.</title>
        <authorList>
            <person name="Garwood T.J."/>
            <person name="Larsen P.A."/>
            <person name="Fountain-Jones N.M."/>
            <person name="Garbe J.R."/>
            <person name="Macchietto M.G."/>
            <person name="Kania S.A."/>
            <person name="Gerhold R.W."/>
            <person name="Richards J.E."/>
            <person name="Wolf T.M."/>
        </authorList>
    </citation>
    <scope>NUCLEOTIDE SEQUENCE</scope>
    <source>
        <strain evidence="14">MNPRO001-30</strain>
        <tissue evidence="14">Meninges</tissue>
    </source>
</reference>
<dbReference type="PANTHER" id="PTHR10920:SF13">
    <property type="entry name" value="PRE-RRNA 2'-O-RIBOSE RNA METHYLTRANSFERASE FTSJ3"/>
    <property type="match status" value="1"/>
</dbReference>
<feature type="coiled-coil region" evidence="8">
    <location>
        <begin position="659"/>
        <end position="705"/>
    </location>
</feature>
<dbReference type="FunFam" id="3.40.50.150:FF:000004">
    <property type="entry name" value="AdoMet-dependent rRNA methyltransferase SPB1"/>
    <property type="match status" value="1"/>
</dbReference>
<feature type="compositionally biased region" description="Acidic residues" evidence="9">
    <location>
        <begin position="438"/>
        <end position="450"/>
    </location>
</feature>
<dbReference type="GO" id="GO:0016435">
    <property type="term" value="F:rRNA (guanine) methyltransferase activity"/>
    <property type="evidence" value="ECO:0007669"/>
    <property type="project" value="TreeGrafter"/>
</dbReference>
<keyword evidence="8" id="KW-0175">Coiled coil</keyword>
<dbReference type="InterPro" id="IPR002877">
    <property type="entry name" value="RNA_MeTrfase_FtsJ_dom"/>
</dbReference>
<feature type="binding site" evidence="8">
    <location>
        <position position="76"/>
    </location>
    <ligand>
        <name>S-adenosyl-L-methionine</name>
        <dbReference type="ChEBI" id="CHEBI:59789"/>
    </ligand>
</feature>
<comment type="similarity">
    <text evidence="8">Belongs to the class I-like SAM-binding methyltransferase superfamily. RNA methyltransferase RlmE family. SPB1 subfamily.</text>
</comment>
<feature type="binding site" evidence="8">
    <location>
        <position position="117"/>
    </location>
    <ligand>
        <name>S-adenosyl-L-methionine</name>
        <dbReference type="ChEBI" id="CHEBI:59789"/>
    </ligand>
</feature>
<dbReference type="Proteomes" id="UP001196413">
    <property type="component" value="Unassembled WGS sequence"/>
</dbReference>
<dbReference type="EC" id="2.1.1.-" evidence="8"/>
<feature type="domain" description="DUF3381" evidence="13">
    <location>
        <begin position="238"/>
        <end position="391"/>
    </location>
</feature>
<feature type="active site" description="Proton acceptor" evidence="8">
    <location>
        <position position="157"/>
    </location>
</feature>
<feature type="region of interest" description="Disordered" evidence="9">
    <location>
        <begin position="429"/>
        <end position="504"/>
    </location>
</feature>
<comment type="caution">
    <text evidence="14">The sequence shown here is derived from an EMBL/GenBank/DDBJ whole genome shotgun (WGS) entry which is preliminary data.</text>
</comment>
<keyword evidence="6 8" id="KW-0949">S-adenosyl-L-methionine</keyword>
<evidence type="ECO:0000256" key="3">
    <source>
        <dbReference type="ARBA" id="ARBA00022552"/>
    </source>
</evidence>
<feature type="compositionally biased region" description="Basic and acidic residues" evidence="9">
    <location>
        <begin position="481"/>
        <end position="504"/>
    </location>
</feature>
<dbReference type="Pfam" id="PF07780">
    <property type="entry name" value="Spb1_C"/>
    <property type="match status" value="1"/>
</dbReference>
<dbReference type="GO" id="GO:0000466">
    <property type="term" value="P:maturation of 5.8S rRNA from tricistronic rRNA transcript (SSU-rRNA, 5.8S rRNA, LSU-rRNA)"/>
    <property type="evidence" value="ECO:0007669"/>
    <property type="project" value="TreeGrafter"/>
</dbReference>
<protein>
    <recommendedName>
        <fullName evidence="8">Putative rRNA methyltransferase</fullName>
        <ecNumber evidence="8">2.1.1.-</ecNumber>
    </recommendedName>
    <alternativeName>
        <fullName evidence="8">2'-O-ribose RNA methyltransferase SPB1 homolog</fullName>
    </alternativeName>
</protein>
<dbReference type="Pfam" id="PF11861">
    <property type="entry name" value="DUF3381"/>
    <property type="match status" value="1"/>
</dbReference>
<feature type="domain" description="Ribosomal RNA methyltransferase SPB1-like C-terminal" evidence="12">
    <location>
        <begin position="580"/>
        <end position="778"/>
    </location>
</feature>
<keyword evidence="10" id="KW-0812">Transmembrane</keyword>
<dbReference type="InterPro" id="IPR029063">
    <property type="entry name" value="SAM-dependent_MTases_sf"/>
</dbReference>
<evidence type="ECO:0000313" key="14">
    <source>
        <dbReference type="EMBL" id="KAJ1364071.1"/>
    </source>
</evidence>
<feature type="region of interest" description="Disordered" evidence="9">
    <location>
        <begin position="538"/>
        <end position="588"/>
    </location>
</feature>
<comment type="function">
    <text evidence="8">Probable methyltransferase involved in the maturation of rRNA and in the biogenesis of ribosomal subunits.</text>
</comment>
<dbReference type="InterPro" id="IPR028589">
    <property type="entry name" value="SPB1-like"/>
</dbReference>
<feature type="binding site" evidence="8">
    <location>
        <position position="58"/>
    </location>
    <ligand>
        <name>S-adenosyl-L-methionine</name>
        <dbReference type="ChEBI" id="CHEBI:59789"/>
    </ligand>
</feature>
<accession>A0AAD5N766</accession>
<evidence type="ECO:0000256" key="7">
    <source>
        <dbReference type="ARBA" id="ARBA00023242"/>
    </source>
</evidence>
<keyword evidence="5 8" id="KW-0808">Transferase</keyword>
<evidence type="ECO:0000256" key="2">
    <source>
        <dbReference type="ARBA" id="ARBA00022517"/>
    </source>
</evidence>